<name>A0A173UME7_9FIRM</name>
<accession>A0A173UME7</accession>
<dbReference type="Proteomes" id="UP000095649">
    <property type="component" value="Unassembled WGS sequence"/>
</dbReference>
<reference evidence="1 2" key="1">
    <citation type="submission" date="2015-09" db="EMBL/GenBank/DDBJ databases">
        <authorList>
            <consortium name="Pathogen Informatics"/>
        </authorList>
    </citation>
    <scope>NUCLEOTIDE SEQUENCE [LARGE SCALE GENOMIC DNA]</scope>
    <source>
        <strain evidence="1 2">2789STDY5834970</strain>
    </source>
</reference>
<evidence type="ECO:0000313" key="2">
    <source>
        <dbReference type="Proteomes" id="UP000095649"/>
    </source>
</evidence>
<proteinExistence type="predicted"/>
<dbReference type="EMBL" id="CYXN01000022">
    <property type="protein sequence ID" value="CUN15590.1"/>
    <property type="molecule type" value="Genomic_DNA"/>
</dbReference>
<gene>
    <name evidence="1" type="ORF">ERS852582_02183</name>
</gene>
<evidence type="ECO:0000313" key="1">
    <source>
        <dbReference type="EMBL" id="CUN15590.1"/>
    </source>
</evidence>
<organism evidence="1 2">
    <name type="scientific">Faecalibacterium prausnitzii</name>
    <dbReference type="NCBI Taxonomy" id="853"/>
    <lineage>
        <taxon>Bacteria</taxon>
        <taxon>Bacillati</taxon>
        <taxon>Bacillota</taxon>
        <taxon>Clostridia</taxon>
        <taxon>Eubacteriales</taxon>
        <taxon>Oscillospiraceae</taxon>
        <taxon>Faecalibacterium</taxon>
    </lineage>
</organism>
<dbReference type="AlphaFoldDB" id="A0A173UME7"/>
<sequence>MFGFSYYLLLPLARGTSGNEYSSSASLLPTPLASDTGDVGKGLDIQISANGSYRKMNKDGKAWTARLSHVVYRMTPTTLEKPYLNPDWVEWLMGFPRKWTDIPFGPKNPPTSRA</sequence>
<protein>
    <submittedName>
        <fullName evidence="1">Uncharacterized protein</fullName>
    </submittedName>
</protein>